<dbReference type="Gene3D" id="3.90.190.20">
    <property type="entry name" value="Mur ligase, C-terminal domain"/>
    <property type="match status" value="1"/>
</dbReference>
<dbReference type="PATRIC" id="fig|271.14.peg.1738"/>
<dbReference type="EC" id="6.3.2.8" evidence="3 14"/>
<keyword evidence="8 14" id="KW-0067">ATP-binding</keyword>
<organism evidence="18 19">
    <name type="scientific">Thermus aquaticus</name>
    <dbReference type="NCBI Taxonomy" id="271"/>
    <lineage>
        <taxon>Bacteria</taxon>
        <taxon>Thermotogati</taxon>
        <taxon>Deinococcota</taxon>
        <taxon>Deinococci</taxon>
        <taxon>Thermales</taxon>
        <taxon>Thermaceae</taxon>
        <taxon>Thermus</taxon>
    </lineage>
</organism>
<keyword evidence="12 14" id="KW-0961">Cell wall biogenesis/degradation</keyword>
<comment type="catalytic activity">
    <reaction evidence="13 14">
        <text>UDP-N-acetyl-alpha-D-muramate + L-alanine + ATP = UDP-N-acetyl-alpha-D-muramoyl-L-alanine + ADP + phosphate + H(+)</text>
        <dbReference type="Rhea" id="RHEA:23372"/>
        <dbReference type="ChEBI" id="CHEBI:15378"/>
        <dbReference type="ChEBI" id="CHEBI:30616"/>
        <dbReference type="ChEBI" id="CHEBI:43474"/>
        <dbReference type="ChEBI" id="CHEBI:57972"/>
        <dbReference type="ChEBI" id="CHEBI:70757"/>
        <dbReference type="ChEBI" id="CHEBI:83898"/>
        <dbReference type="ChEBI" id="CHEBI:456216"/>
        <dbReference type="EC" id="6.3.2.8"/>
    </reaction>
</comment>
<feature type="binding site" evidence="14">
    <location>
        <begin position="105"/>
        <end position="111"/>
    </location>
    <ligand>
        <name>ATP</name>
        <dbReference type="ChEBI" id="CHEBI:30616"/>
    </ligand>
</feature>
<reference evidence="18 19" key="1">
    <citation type="submission" date="2015-07" db="EMBL/GenBank/DDBJ databases">
        <authorList>
            <person name="Noorani M."/>
        </authorList>
    </citation>
    <scope>NUCLEOTIDE SEQUENCE [LARGE SCALE GENOMIC DNA]</scope>
    <source>
        <strain evidence="19">ATCC 25104 / DSM 625 / JCM 10724 / NBRC 103206 / NCIMB 11243 / YT-1</strain>
    </source>
</reference>
<evidence type="ECO:0000256" key="8">
    <source>
        <dbReference type="ARBA" id="ARBA00022840"/>
    </source>
</evidence>
<dbReference type="InterPro" id="IPR000713">
    <property type="entry name" value="Mur_ligase_N"/>
</dbReference>
<dbReference type="InterPro" id="IPR004101">
    <property type="entry name" value="Mur_ligase_C"/>
</dbReference>
<keyword evidence="6 14" id="KW-0132">Cell division</keyword>
<proteinExistence type="inferred from homology"/>
<keyword evidence="5 14" id="KW-0436">Ligase</keyword>
<evidence type="ECO:0000259" key="16">
    <source>
        <dbReference type="Pfam" id="PF02875"/>
    </source>
</evidence>
<dbReference type="EMBL" id="LHCI01000106">
    <property type="protein sequence ID" value="KOX90476.1"/>
    <property type="molecule type" value="Genomic_DNA"/>
</dbReference>
<comment type="subcellular location">
    <subcellularLocation>
        <location evidence="1 14">Cytoplasm</location>
    </subcellularLocation>
</comment>
<keyword evidence="9 14" id="KW-0133">Cell shape</keyword>
<dbReference type="SUPFAM" id="SSF53244">
    <property type="entry name" value="MurD-like peptide ligases, peptide-binding domain"/>
    <property type="match status" value="1"/>
</dbReference>
<comment type="similarity">
    <text evidence="14">Belongs to the MurCDEF family.</text>
</comment>
<evidence type="ECO:0000256" key="7">
    <source>
        <dbReference type="ARBA" id="ARBA00022741"/>
    </source>
</evidence>
<dbReference type="Pfam" id="PF01225">
    <property type="entry name" value="Mur_ligase"/>
    <property type="match status" value="1"/>
</dbReference>
<evidence type="ECO:0000256" key="3">
    <source>
        <dbReference type="ARBA" id="ARBA00012211"/>
    </source>
</evidence>
<evidence type="ECO:0000259" key="15">
    <source>
        <dbReference type="Pfam" id="PF01225"/>
    </source>
</evidence>
<feature type="domain" description="Mur ligase central" evidence="17">
    <location>
        <begin position="162"/>
        <end position="282"/>
    </location>
</feature>
<evidence type="ECO:0000256" key="4">
    <source>
        <dbReference type="ARBA" id="ARBA00022490"/>
    </source>
</evidence>
<dbReference type="GO" id="GO:0005524">
    <property type="term" value="F:ATP binding"/>
    <property type="evidence" value="ECO:0007669"/>
    <property type="project" value="UniProtKB-UniRule"/>
</dbReference>
<dbReference type="GO" id="GO:0005737">
    <property type="term" value="C:cytoplasm"/>
    <property type="evidence" value="ECO:0007669"/>
    <property type="project" value="UniProtKB-SubCell"/>
</dbReference>
<gene>
    <name evidence="14 18" type="primary">murC</name>
    <name evidence="18" type="ORF">BVI061214_01667</name>
</gene>
<evidence type="ECO:0000256" key="11">
    <source>
        <dbReference type="ARBA" id="ARBA00023306"/>
    </source>
</evidence>
<dbReference type="PANTHER" id="PTHR43445:SF3">
    <property type="entry name" value="UDP-N-ACETYLMURAMATE--L-ALANINE LIGASE"/>
    <property type="match status" value="1"/>
</dbReference>
<evidence type="ECO:0000259" key="17">
    <source>
        <dbReference type="Pfam" id="PF08245"/>
    </source>
</evidence>
<evidence type="ECO:0000313" key="19">
    <source>
        <dbReference type="Proteomes" id="UP000037685"/>
    </source>
</evidence>
<dbReference type="AlphaFoldDB" id="A0A0N1IUE3"/>
<feature type="domain" description="Mur ligase N-terminal catalytic" evidence="15">
    <location>
        <begin position="4"/>
        <end position="98"/>
    </location>
</feature>
<dbReference type="Proteomes" id="UP000037685">
    <property type="component" value="Unassembled WGS sequence"/>
</dbReference>
<evidence type="ECO:0000256" key="10">
    <source>
        <dbReference type="ARBA" id="ARBA00022984"/>
    </source>
</evidence>
<evidence type="ECO:0000256" key="14">
    <source>
        <dbReference type="HAMAP-Rule" id="MF_00046"/>
    </source>
</evidence>
<evidence type="ECO:0000256" key="6">
    <source>
        <dbReference type="ARBA" id="ARBA00022618"/>
    </source>
</evidence>
<evidence type="ECO:0000256" key="1">
    <source>
        <dbReference type="ARBA" id="ARBA00004496"/>
    </source>
</evidence>
<dbReference type="SUPFAM" id="SSF53623">
    <property type="entry name" value="MurD-like peptide ligases, catalytic domain"/>
    <property type="match status" value="1"/>
</dbReference>
<dbReference type="Gene3D" id="3.40.1190.10">
    <property type="entry name" value="Mur-like, catalytic domain"/>
    <property type="match status" value="1"/>
</dbReference>
<keyword evidence="7 14" id="KW-0547">Nucleotide-binding</keyword>
<dbReference type="HAMAP" id="MF_00046">
    <property type="entry name" value="MurC"/>
    <property type="match status" value="1"/>
</dbReference>
<dbReference type="Pfam" id="PF02875">
    <property type="entry name" value="Mur_ligase_C"/>
    <property type="match status" value="1"/>
</dbReference>
<dbReference type="RefSeq" id="WP_053768038.1">
    <property type="nucleotide sequence ID" value="NZ_LHCI01000106.1"/>
</dbReference>
<dbReference type="InterPro" id="IPR013221">
    <property type="entry name" value="Mur_ligase_cen"/>
</dbReference>
<dbReference type="GO" id="GO:0009252">
    <property type="term" value="P:peptidoglycan biosynthetic process"/>
    <property type="evidence" value="ECO:0007669"/>
    <property type="project" value="UniProtKB-UniRule"/>
</dbReference>
<dbReference type="Gene3D" id="3.40.50.720">
    <property type="entry name" value="NAD(P)-binding Rossmann-like Domain"/>
    <property type="match status" value="1"/>
</dbReference>
<protein>
    <recommendedName>
        <fullName evidence="3 14">UDP-N-acetylmuramate--L-alanine ligase</fullName>
        <ecNumber evidence="3 14">6.3.2.8</ecNumber>
    </recommendedName>
    <alternativeName>
        <fullName evidence="14">UDP-N-acetylmuramoyl-L-alanine synthetase</fullName>
    </alternativeName>
</protein>
<name>A0A0N1IUE3_THEAQ</name>
<dbReference type="InterPro" id="IPR036615">
    <property type="entry name" value="Mur_ligase_C_dom_sf"/>
</dbReference>
<evidence type="ECO:0000256" key="12">
    <source>
        <dbReference type="ARBA" id="ARBA00023316"/>
    </source>
</evidence>
<dbReference type="GO" id="GO:0008763">
    <property type="term" value="F:UDP-N-acetylmuramate-L-alanine ligase activity"/>
    <property type="evidence" value="ECO:0007669"/>
    <property type="project" value="UniProtKB-UniRule"/>
</dbReference>
<accession>A0A0N1IUE3</accession>
<evidence type="ECO:0000256" key="5">
    <source>
        <dbReference type="ARBA" id="ARBA00022598"/>
    </source>
</evidence>
<dbReference type="GO" id="GO:0071555">
    <property type="term" value="P:cell wall organization"/>
    <property type="evidence" value="ECO:0007669"/>
    <property type="project" value="UniProtKB-KW"/>
</dbReference>
<dbReference type="InterPro" id="IPR050061">
    <property type="entry name" value="MurCDEF_pg_biosynth"/>
</dbReference>
<evidence type="ECO:0000256" key="13">
    <source>
        <dbReference type="ARBA" id="ARBA00047833"/>
    </source>
</evidence>
<comment type="function">
    <text evidence="14">Cell wall formation.</text>
</comment>
<dbReference type="GO" id="GO:0051301">
    <property type="term" value="P:cell division"/>
    <property type="evidence" value="ECO:0007669"/>
    <property type="project" value="UniProtKB-KW"/>
</dbReference>
<keyword evidence="4 14" id="KW-0963">Cytoplasm</keyword>
<comment type="pathway">
    <text evidence="2 14">Cell wall biogenesis; peptidoglycan biosynthesis.</text>
</comment>
<evidence type="ECO:0000256" key="2">
    <source>
        <dbReference type="ARBA" id="ARBA00004752"/>
    </source>
</evidence>
<dbReference type="UniPathway" id="UPA00219"/>
<dbReference type="Pfam" id="PF08245">
    <property type="entry name" value="Mur_ligase_M"/>
    <property type="match status" value="1"/>
</dbReference>
<evidence type="ECO:0000256" key="9">
    <source>
        <dbReference type="ARBA" id="ARBA00022960"/>
    </source>
</evidence>
<dbReference type="SUPFAM" id="SSF51984">
    <property type="entry name" value="MurCD N-terminal domain"/>
    <property type="match status" value="1"/>
</dbReference>
<dbReference type="PANTHER" id="PTHR43445">
    <property type="entry name" value="UDP-N-ACETYLMURAMATE--L-ALANINE LIGASE-RELATED"/>
    <property type="match status" value="1"/>
</dbReference>
<dbReference type="InterPro" id="IPR036565">
    <property type="entry name" value="Mur-like_cat_sf"/>
</dbReference>
<feature type="domain" description="Mur ligase C-terminal" evidence="16">
    <location>
        <begin position="304"/>
        <end position="433"/>
    </location>
</feature>
<dbReference type="NCBIfam" id="TIGR01082">
    <property type="entry name" value="murC"/>
    <property type="match status" value="1"/>
</dbReference>
<dbReference type="InterPro" id="IPR005758">
    <property type="entry name" value="UDP-N-AcMur_Ala_ligase_MurC"/>
</dbReference>
<sequence>MKRVHVMGVEGVGMSALARLLMAEGVEVTGCDLAPGKRAEALGIPVYQGHAPEHLKDEDTLLLPTPIPPDHPEVAAARAKGLRVLRRMELLAHLLSQKPSIGVTGTHGKTTTTGMLASILLEAGLDPWVLLGGELSLLPGNARYGQGPRLAEVDESDPLFQGVRVSVAVATNLEADHIAPPGQRAPNYHESLEALEEAMRGFLKGAGVAVVPAFDERLKRLSQDLPRRLFGEGGELWAEGLEPGPTGSRFLLVWEGRVLGEARLQVPGAHNVRNALAAALAALAFGVEVEAILKGLFRFPGVGRRFQKVGEVGGAWVVDDYAHHPTEVRATLEAAGHLGRRIRVLFQPHRLLRTQALWEEFVEALAQAQEVVVLPVYTAGERAQVSPEALSQRIAEGLKARGVAARYLEGEEALAYARATAGPGDLWLALGAGDVTDLARRLVHEG</sequence>
<comment type="caution">
    <text evidence="18">The sequence shown here is derived from an EMBL/GenBank/DDBJ whole genome shotgun (WGS) entry which is preliminary data.</text>
</comment>
<keyword evidence="10 14" id="KW-0573">Peptidoglycan synthesis</keyword>
<dbReference type="GO" id="GO:0008360">
    <property type="term" value="P:regulation of cell shape"/>
    <property type="evidence" value="ECO:0007669"/>
    <property type="project" value="UniProtKB-KW"/>
</dbReference>
<evidence type="ECO:0000313" key="18">
    <source>
        <dbReference type="EMBL" id="KOX90476.1"/>
    </source>
</evidence>
<keyword evidence="11 14" id="KW-0131">Cell cycle</keyword>